<dbReference type="SUPFAM" id="SSF55729">
    <property type="entry name" value="Acyl-CoA N-acyltransferases (Nat)"/>
    <property type="match status" value="1"/>
</dbReference>
<dbReference type="RefSeq" id="WP_344417221.1">
    <property type="nucleotide sequence ID" value="NZ_BAAANN010000009.1"/>
</dbReference>
<dbReference type="CDD" id="cd04301">
    <property type="entry name" value="NAT_SF"/>
    <property type="match status" value="1"/>
</dbReference>
<dbReference type="Gene3D" id="3.40.630.30">
    <property type="match status" value="1"/>
</dbReference>
<organism evidence="4 5">
    <name type="scientific">Amycolatopsis minnesotensis</name>
    <dbReference type="NCBI Taxonomy" id="337894"/>
    <lineage>
        <taxon>Bacteria</taxon>
        <taxon>Bacillati</taxon>
        <taxon>Actinomycetota</taxon>
        <taxon>Actinomycetes</taxon>
        <taxon>Pseudonocardiales</taxon>
        <taxon>Pseudonocardiaceae</taxon>
        <taxon>Amycolatopsis</taxon>
    </lineage>
</organism>
<keyword evidence="1" id="KW-0808">Transferase</keyword>
<evidence type="ECO:0000313" key="4">
    <source>
        <dbReference type="EMBL" id="GAA1955084.1"/>
    </source>
</evidence>
<comment type="caution">
    <text evidence="4">The sequence shown here is derived from an EMBL/GenBank/DDBJ whole genome shotgun (WGS) entry which is preliminary data.</text>
</comment>
<evidence type="ECO:0000256" key="2">
    <source>
        <dbReference type="ARBA" id="ARBA00023315"/>
    </source>
</evidence>
<sequence>MRSTWVISGRPAGAADSAALLRRYYDEVASRYWNRPLSAAEVDEVVAEFPDDDITEPAGLFFVGTLDGRPAGCAGLRFVDGETAELTRVFVDPSARGTGGAPLLVAAAEEAARLRGIKLIRLDTRDDLVEARALYAKLGYAEVEAFNSEPYAEHWFAKELVTG</sequence>
<gene>
    <name evidence="4" type="ORF">GCM10009754_25830</name>
</gene>
<dbReference type="PANTHER" id="PTHR43877">
    <property type="entry name" value="AMINOALKYLPHOSPHONATE N-ACETYLTRANSFERASE-RELATED-RELATED"/>
    <property type="match status" value="1"/>
</dbReference>
<proteinExistence type="predicted"/>
<dbReference type="PROSITE" id="PS51186">
    <property type="entry name" value="GNAT"/>
    <property type="match status" value="1"/>
</dbReference>
<keyword evidence="2" id="KW-0012">Acyltransferase</keyword>
<dbReference type="Proteomes" id="UP001501116">
    <property type="component" value="Unassembled WGS sequence"/>
</dbReference>
<reference evidence="5" key="1">
    <citation type="journal article" date="2019" name="Int. J. Syst. Evol. Microbiol.">
        <title>The Global Catalogue of Microorganisms (GCM) 10K type strain sequencing project: providing services to taxonomists for standard genome sequencing and annotation.</title>
        <authorList>
            <consortium name="The Broad Institute Genomics Platform"/>
            <consortium name="The Broad Institute Genome Sequencing Center for Infectious Disease"/>
            <person name="Wu L."/>
            <person name="Ma J."/>
        </authorList>
    </citation>
    <scope>NUCLEOTIDE SEQUENCE [LARGE SCALE GENOMIC DNA]</scope>
    <source>
        <strain evidence="5">JCM 14545</strain>
    </source>
</reference>
<dbReference type="EMBL" id="BAAANN010000009">
    <property type="protein sequence ID" value="GAA1955084.1"/>
    <property type="molecule type" value="Genomic_DNA"/>
</dbReference>
<dbReference type="Pfam" id="PF00583">
    <property type="entry name" value="Acetyltransf_1"/>
    <property type="match status" value="1"/>
</dbReference>
<dbReference type="InterPro" id="IPR000182">
    <property type="entry name" value="GNAT_dom"/>
</dbReference>
<accession>A0ABP5C2K9</accession>
<protein>
    <submittedName>
        <fullName evidence="4">GNAT family N-acetyltransferase</fullName>
    </submittedName>
</protein>
<name>A0ABP5C2K9_9PSEU</name>
<keyword evidence="5" id="KW-1185">Reference proteome</keyword>
<dbReference type="InterPro" id="IPR016181">
    <property type="entry name" value="Acyl_CoA_acyltransferase"/>
</dbReference>
<evidence type="ECO:0000256" key="1">
    <source>
        <dbReference type="ARBA" id="ARBA00022679"/>
    </source>
</evidence>
<dbReference type="PANTHER" id="PTHR43877:SF2">
    <property type="entry name" value="AMINOALKYLPHOSPHONATE N-ACETYLTRANSFERASE-RELATED"/>
    <property type="match status" value="1"/>
</dbReference>
<dbReference type="InterPro" id="IPR050832">
    <property type="entry name" value="Bact_Acetyltransf"/>
</dbReference>
<feature type="domain" description="N-acetyltransferase" evidence="3">
    <location>
        <begin position="19"/>
        <end position="161"/>
    </location>
</feature>
<evidence type="ECO:0000313" key="5">
    <source>
        <dbReference type="Proteomes" id="UP001501116"/>
    </source>
</evidence>
<evidence type="ECO:0000259" key="3">
    <source>
        <dbReference type="PROSITE" id="PS51186"/>
    </source>
</evidence>